<proteinExistence type="predicted"/>
<sequence>MAIIRVIARSPSAEFILSAVEVLRINSATKQSNAK</sequence>
<dbReference type="AlphaFoldDB" id="X0XJ07"/>
<organism evidence="1">
    <name type="scientific">marine sediment metagenome</name>
    <dbReference type="NCBI Taxonomy" id="412755"/>
    <lineage>
        <taxon>unclassified sequences</taxon>
        <taxon>metagenomes</taxon>
        <taxon>ecological metagenomes</taxon>
    </lineage>
</organism>
<evidence type="ECO:0000313" key="1">
    <source>
        <dbReference type="EMBL" id="GAG43155.1"/>
    </source>
</evidence>
<feature type="non-terminal residue" evidence="1">
    <location>
        <position position="35"/>
    </location>
</feature>
<protein>
    <submittedName>
        <fullName evidence="1">Uncharacterized protein</fullName>
    </submittedName>
</protein>
<accession>X0XJ07</accession>
<reference evidence="1" key="1">
    <citation type="journal article" date="2014" name="Front. Microbiol.">
        <title>High frequency of phylogenetically diverse reductive dehalogenase-homologous genes in deep subseafloor sedimentary metagenomes.</title>
        <authorList>
            <person name="Kawai M."/>
            <person name="Futagami T."/>
            <person name="Toyoda A."/>
            <person name="Takaki Y."/>
            <person name="Nishi S."/>
            <person name="Hori S."/>
            <person name="Arai W."/>
            <person name="Tsubouchi T."/>
            <person name="Morono Y."/>
            <person name="Uchiyama I."/>
            <person name="Ito T."/>
            <person name="Fujiyama A."/>
            <person name="Inagaki F."/>
            <person name="Takami H."/>
        </authorList>
    </citation>
    <scope>NUCLEOTIDE SEQUENCE</scope>
    <source>
        <strain evidence="1">Expedition CK06-06</strain>
    </source>
</reference>
<comment type="caution">
    <text evidence="1">The sequence shown here is derived from an EMBL/GenBank/DDBJ whole genome shotgun (WGS) entry which is preliminary data.</text>
</comment>
<name>X0XJ07_9ZZZZ</name>
<dbReference type="EMBL" id="BARS01053825">
    <property type="protein sequence ID" value="GAG43155.1"/>
    <property type="molecule type" value="Genomic_DNA"/>
</dbReference>
<gene>
    <name evidence="1" type="ORF">S01H1_79790</name>
</gene>